<organism evidence="1 2">
    <name type="scientific">Dethiosulfatarculus sandiegensis</name>
    <dbReference type="NCBI Taxonomy" id="1429043"/>
    <lineage>
        <taxon>Bacteria</taxon>
        <taxon>Pseudomonadati</taxon>
        <taxon>Thermodesulfobacteriota</taxon>
        <taxon>Desulfarculia</taxon>
        <taxon>Desulfarculales</taxon>
        <taxon>Desulfarculaceae</taxon>
        <taxon>Dethiosulfatarculus</taxon>
    </lineage>
</organism>
<reference evidence="1 2" key="1">
    <citation type="submission" date="2013-11" db="EMBL/GenBank/DDBJ databases">
        <title>Metagenomic analysis of a methanogenic consortium involved in long chain n-alkane degradation.</title>
        <authorList>
            <person name="Davidova I.A."/>
            <person name="Callaghan A.V."/>
            <person name="Wawrik B."/>
            <person name="Pruitt S."/>
            <person name="Marks C."/>
            <person name="Duncan K.E."/>
            <person name="Suflita J.M."/>
        </authorList>
    </citation>
    <scope>NUCLEOTIDE SEQUENCE [LARGE SCALE GENOMIC DNA]</scope>
    <source>
        <strain evidence="1 2">SPR</strain>
    </source>
</reference>
<dbReference type="EMBL" id="AZAC01000024">
    <property type="protein sequence ID" value="KIX12725.1"/>
    <property type="molecule type" value="Genomic_DNA"/>
</dbReference>
<dbReference type="InParanoid" id="A0A0D2JTA5"/>
<accession>A0A0D2JTA5</accession>
<gene>
    <name evidence="1" type="ORF">X474_17585</name>
</gene>
<evidence type="ECO:0000313" key="2">
    <source>
        <dbReference type="Proteomes" id="UP000032233"/>
    </source>
</evidence>
<dbReference type="Proteomes" id="UP000032233">
    <property type="component" value="Unassembled WGS sequence"/>
</dbReference>
<sequence length="150" mass="16522">MRTMKVVFCWLTVMVLVQVVYLGAARPASAEGGTIFYMGGENNITSVHIILNNVSLENHNLSMEKIDAETGTGYVFKKVKATAPFSCMQAKRKRGDLANTARIYIGGPGGYDPVIVEMSDINGFNSTHELVAEWDEFYCSAFVKAKLKSK</sequence>
<evidence type="ECO:0000313" key="1">
    <source>
        <dbReference type="EMBL" id="KIX12725.1"/>
    </source>
</evidence>
<keyword evidence="2" id="KW-1185">Reference proteome</keyword>
<dbReference type="AlphaFoldDB" id="A0A0D2JTA5"/>
<protein>
    <submittedName>
        <fullName evidence="1">Uncharacterized protein</fullName>
    </submittedName>
</protein>
<name>A0A0D2JTA5_9BACT</name>
<proteinExistence type="predicted"/>
<dbReference type="STRING" id="1429043.X474_17585"/>
<comment type="caution">
    <text evidence="1">The sequence shown here is derived from an EMBL/GenBank/DDBJ whole genome shotgun (WGS) entry which is preliminary data.</text>
</comment>